<sequence length="332" mass="37331">MGKVLETKANRAAYSLGLGPDNITQKIRSHFGTGENRLLQLRCLQESMPPNLEKHCSKLMRYTLPKESAKTQCQAFKSIVELVTLFPGLRVHFLCDKCMNRALSRDTISAIWDRPSGPPDDTWAFWQSLAATCLSDTTISAIVEGSSIEQLTSYEEGGLSVTELLFIEYNCSTSNSRALCIRYLGGILNLPQNWLELGSMNSHFIKKLCCEMVQVLKDIGVDTYALGPITEEPDVPFDYGGVDFLAITVLSGISNCLPQIYPTIEAANQDLKSSYRILLLLLLIPLRILFPKHIRRWSWISLWTVKTFKKSIPMPVLAQWSKRVITNSTHQV</sequence>
<keyword evidence="2" id="KW-1185">Reference proteome</keyword>
<dbReference type="Proteomes" id="UP000620124">
    <property type="component" value="Unassembled WGS sequence"/>
</dbReference>
<gene>
    <name evidence="1" type="ORF">MVEN_00910900</name>
</gene>
<comment type="caution">
    <text evidence="1">The sequence shown here is derived from an EMBL/GenBank/DDBJ whole genome shotgun (WGS) entry which is preliminary data.</text>
</comment>
<evidence type="ECO:0000313" key="2">
    <source>
        <dbReference type="Proteomes" id="UP000620124"/>
    </source>
</evidence>
<organism evidence="1 2">
    <name type="scientific">Mycena venus</name>
    <dbReference type="NCBI Taxonomy" id="2733690"/>
    <lineage>
        <taxon>Eukaryota</taxon>
        <taxon>Fungi</taxon>
        <taxon>Dikarya</taxon>
        <taxon>Basidiomycota</taxon>
        <taxon>Agaricomycotina</taxon>
        <taxon>Agaricomycetes</taxon>
        <taxon>Agaricomycetidae</taxon>
        <taxon>Agaricales</taxon>
        <taxon>Marasmiineae</taxon>
        <taxon>Mycenaceae</taxon>
        <taxon>Mycena</taxon>
    </lineage>
</organism>
<dbReference type="AlphaFoldDB" id="A0A8H7D1D5"/>
<evidence type="ECO:0000313" key="1">
    <source>
        <dbReference type="EMBL" id="KAF7355827.1"/>
    </source>
</evidence>
<name>A0A8H7D1D5_9AGAR</name>
<protein>
    <submittedName>
        <fullName evidence="1">Uncharacterized protein</fullName>
    </submittedName>
</protein>
<reference evidence="1" key="1">
    <citation type="submission" date="2020-05" db="EMBL/GenBank/DDBJ databases">
        <title>Mycena genomes resolve the evolution of fungal bioluminescence.</title>
        <authorList>
            <person name="Tsai I.J."/>
        </authorList>
    </citation>
    <scope>NUCLEOTIDE SEQUENCE</scope>
    <source>
        <strain evidence="1">CCC161011</strain>
    </source>
</reference>
<accession>A0A8H7D1D5</accession>
<proteinExistence type="predicted"/>
<dbReference type="OrthoDB" id="3066495at2759"/>
<dbReference type="EMBL" id="JACAZI010000007">
    <property type="protein sequence ID" value="KAF7355827.1"/>
    <property type="molecule type" value="Genomic_DNA"/>
</dbReference>